<evidence type="ECO:0000313" key="2">
    <source>
        <dbReference type="EMBL" id="CAJ0596543.1"/>
    </source>
</evidence>
<dbReference type="Proteomes" id="UP001176961">
    <property type="component" value="Unassembled WGS sequence"/>
</dbReference>
<accession>A0AA36GQW8</accession>
<dbReference type="Pfam" id="PF25223">
    <property type="entry name" value="DUF7841"/>
    <property type="match status" value="1"/>
</dbReference>
<name>A0AA36GQW8_CYLNA</name>
<comment type="caution">
    <text evidence="2">The sequence shown here is derived from an EMBL/GenBank/DDBJ whole genome shotgun (WGS) entry which is preliminary data.</text>
</comment>
<feature type="domain" description="DUF7841" evidence="1">
    <location>
        <begin position="101"/>
        <end position="226"/>
    </location>
</feature>
<dbReference type="EMBL" id="CATQJL010000210">
    <property type="protein sequence ID" value="CAJ0596543.1"/>
    <property type="molecule type" value="Genomic_DNA"/>
</dbReference>
<evidence type="ECO:0000259" key="1">
    <source>
        <dbReference type="Pfam" id="PF25223"/>
    </source>
</evidence>
<protein>
    <recommendedName>
        <fullName evidence="1">DUF7841 domain-containing protein</fullName>
    </recommendedName>
</protein>
<dbReference type="AlphaFoldDB" id="A0AA36GQW8"/>
<keyword evidence="3" id="KW-1185">Reference proteome</keyword>
<evidence type="ECO:0000313" key="3">
    <source>
        <dbReference type="Proteomes" id="UP001176961"/>
    </source>
</evidence>
<organism evidence="2 3">
    <name type="scientific">Cylicocyclus nassatus</name>
    <name type="common">Nematode worm</name>
    <dbReference type="NCBI Taxonomy" id="53992"/>
    <lineage>
        <taxon>Eukaryota</taxon>
        <taxon>Metazoa</taxon>
        <taxon>Ecdysozoa</taxon>
        <taxon>Nematoda</taxon>
        <taxon>Chromadorea</taxon>
        <taxon>Rhabditida</taxon>
        <taxon>Rhabditina</taxon>
        <taxon>Rhabditomorpha</taxon>
        <taxon>Strongyloidea</taxon>
        <taxon>Strongylidae</taxon>
        <taxon>Cylicocyclus</taxon>
    </lineage>
</organism>
<reference evidence="2" key="1">
    <citation type="submission" date="2023-07" db="EMBL/GenBank/DDBJ databases">
        <authorList>
            <consortium name="CYATHOMIX"/>
        </authorList>
    </citation>
    <scope>NUCLEOTIDE SEQUENCE</scope>
    <source>
        <strain evidence="2">N/A</strain>
    </source>
</reference>
<dbReference type="InterPro" id="IPR057163">
    <property type="entry name" value="DUF7841"/>
</dbReference>
<gene>
    <name evidence="2" type="ORF">CYNAS_LOCUS8526</name>
</gene>
<sequence length="228" mass="26701">MVEIEKADAMELSKHIDKALHHAGKAMSIAEEMCQSGEMGERYGSRYGDRTYYGGYPRRPMGMREEEMPEYDDYGNPMGMRRMRDSRGRYIQALDFYGEMPKEMKNYLRHNGWHFNKKSCEYAVSMMRKANPATGKTEAVEKMTKEQVEEMLQRNNVKLENLVGYDHVYVANMVKADFWRSSVEDEKHMALMVKDIVDDADQADGFIMHRWYADMIRAGMPVEWEDIV</sequence>
<proteinExistence type="predicted"/>